<evidence type="ECO:0000313" key="4">
    <source>
        <dbReference type="Proteomes" id="UP000320496"/>
    </source>
</evidence>
<reference evidence="3 4" key="1">
    <citation type="submission" date="2019-02" db="EMBL/GenBank/DDBJ databases">
        <title>Deep-cultivation of Planctomycetes and their phenomic and genomic characterization uncovers novel biology.</title>
        <authorList>
            <person name="Wiegand S."/>
            <person name="Jogler M."/>
            <person name="Boedeker C."/>
            <person name="Pinto D."/>
            <person name="Vollmers J."/>
            <person name="Rivas-Marin E."/>
            <person name="Kohn T."/>
            <person name="Peeters S.H."/>
            <person name="Heuer A."/>
            <person name="Rast P."/>
            <person name="Oberbeckmann S."/>
            <person name="Bunk B."/>
            <person name="Jeske O."/>
            <person name="Meyerdierks A."/>
            <person name="Storesund J.E."/>
            <person name="Kallscheuer N."/>
            <person name="Luecker S."/>
            <person name="Lage O.M."/>
            <person name="Pohl T."/>
            <person name="Merkel B.J."/>
            <person name="Hornburger P."/>
            <person name="Mueller R.-W."/>
            <person name="Bruemmer F."/>
            <person name="Labrenz M."/>
            <person name="Spormann A.M."/>
            <person name="Op den Camp H."/>
            <person name="Overmann J."/>
            <person name="Amann R."/>
            <person name="Jetten M.S.M."/>
            <person name="Mascher T."/>
            <person name="Medema M.H."/>
            <person name="Devos D.P."/>
            <person name="Kaster A.-K."/>
            <person name="Ovreas L."/>
            <person name="Rohde M."/>
            <person name="Galperin M.Y."/>
            <person name="Jogler C."/>
        </authorList>
    </citation>
    <scope>NUCLEOTIDE SEQUENCE [LARGE SCALE GENOMIC DNA]</scope>
    <source>
        <strain evidence="3 4">Mal4</strain>
    </source>
</reference>
<organism evidence="3 4">
    <name type="scientific">Maioricimonas rarisocia</name>
    <dbReference type="NCBI Taxonomy" id="2528026"/>
    <lineage>
        <taxon>Bacteria</taxon>
        <taxon>Pseudomonadati</taxon>
        <taxon>Planctomycetota</taxon>
        <taxon>Planctomycetia</taxon>
        <taxon>Planctomycetales</taxon>
        <taxon>Planctomycetaceae</taxon>
        <taxon>Maioricimonas</taxon>
    </lineage>
</organism>
<dbReference type="KEGG" id="mri:Mal4_07770"/>
<evidence type="ECO:0000256" key="1">
    <source>
        <dbReference type="SAM" id="MobiDB-lite"/>
    </source>
</evidence>
<feature type="compositionally biased region" description="Acidic residues" evidence="1">
    <location>
        <begin position="20"/>
        <end position="29"/>
    </location>
</feature>
<evidence type="ECO:0000256" key="2">
    <source>
        <dbReference type="SAM" id="Phobius"/>
    </source>
</evidence>
<sequence length="346" mass="37615">MADTSRQTRAAARAASAEPDFVELPDESPSEQPNRQRPKPAYPVPPPVPNQPIAARASRNSLPHPPARPSAAQKPTEPDEGLLDRFVNWLIGEQATGFGISLILHAILLAILSVQIISNLDSGPMFTTVVEESSPETIEFEAPINTELDRPWADAAEADQDFLQPDVSEIPAEPLFNAAAAAPDGGGAAAEGEAGGSIRLFEPENAVKKGSFTAWWIPEAERFGEEVEAGQNPRPGQNYRIVIQIRVPEKLRVYRLSDLSGDVIGTDGYRQRIPEQAFIVGKDGSLIPARRRRTAPVRDGIVQLVFRVPGARADVRDTITVESKMLKEEQSLELVFEPADSLFGPP</sequence>
<evidence type="ECO:0000313" key="3">
    <source>
        <dbReference type="EMBL" id="QDU36491.1"/>
    </source>
</evidence>
<keyword evidence="2" id="KW-0472">Membrane</keyword>
<name>A0A517Z1Y9_9PLAN</name>
<feature type="region of interest" description="Disordered" evidence="1">
    <location>
        <begin position="1"/>
        <end position="79"/>
    </location>
</feature>
<keyword evidence="2" id="KW-0812">Transmembrane</keyword>
<keyword evidence="4" id="KW-1185">Reference proteome</keyword>
<feature type="compositionally biased region" description="Pro residues" evidence="1">
    <location>
        <begin position="40"/>
        <end position="50"/>
    </location>
</feature>
<feature type="compositionally biased region" description="Low complexity" evidence="1">
    <location>
        <begin position="1"/>
        <end position="17"/>
    </location>
</feature>
<dbReference type="Proteomes" id="UP000320496">
    <property type="component" value="Chromosome"/>
</dbReference>
<dbReference type="AlphaFoldDB" id="A0A517Z1Y9"/>
<accession>A0A517Z1Y9</accession>
<keyword evidence="2" id="KW-1133">Transmembrane helix</keyword>
<feature type="transmembrane region" description="Helical" evidence="2">
    <location>
        <begin position="95"/>
        <end position="117"/>
    </location>
</feature>
<dbReference type="EMBL" id="CP036275">
    <property type="protein sequence ID" value="QDU36491.1"/>
    <property type="molecule type" value="Genomic_DNA"/>
</dbReference>
<protein>
    <submittedName>
        <fullName evidence="3">Uncharacterized protein</fullName>
    </submittedName>
</protein>
<proteinExistence type="predicted"/>
<gene>
    <name evidence="3" type="ORF">Mal4_07770</name>
</gene>